<evidence type="ECO:0000313" key="4">
    <source>
        <dbReference type="Proteomes" id="UP000518887"/>
    </source>
</evidence>
<keyword evidence="3" id="KW-0378">Hydrolase</keyword>
<sequence>MMYFPEKLSVQWIKASYDSGELKPSELIKEIISRSKKYTEKNIWIVEPSHELMDKYVKKLPARKDNMPLWGIPFAIKDNIDLEGIPTTAACPDFAYIPSESATVVRKLIEAGAIPVGKTNLDQFATGLVGTRSPYGECHNAYQDEMISGGSSSGSAVSVALGLSCFALGTDTAGSGRVPAMLNSLIGYKPPVGSWSTKGVVPACASLDCVTVFANSLDEALLVDSVARGYDSDCVWSRKIEKKGEKLPSKIYLPKDLPDFFGEWKKIYQKKWENAVSRIKKLGIPYEEIDYSIFHKAALILYEGSYVAERWEDLKDFVDNNPGKTFDVTETILRSGSTPEKTAAKLFGNLHELQFYKHKAQELLEDAVMIMPTAGGSFTRTQVRENPIKTNSQMGLYTNHCNLLDMAAIAVPENTSDKSYPFGITLFALHDSENLLCSLAKAFLESESMLLGVCGLHKKGYCLESQLVELGGEFAAHKKTSDEYELYKLNTNPVKPGIVRRKKGMKVDIDIYRLPKKSYGAFMEKIPSPLSIGTIRLDDGSLVKGFLCEEIALQEAEQIEKF</sequence>
<dbReference type="AlphaFoldDB" id="A0A7W8LL69"/>
<gene>
    <name evidence="3" type="ORF">HNP76_000390</name>
</gene>
<dbReference type="EC" id="3.5.1.54" evidence="3"/>
<dbReference type="Pfam" id="PF21986">
    <property type="entry name" value="AH_C"/>
    <property type="match status" value="1"/>
</dbReference>
<feature type="domain" description="Amidase" evidence="1">
    <location>
        <begin position="27"/>
        <end position="437"/>
    </location>
</feature>
<dbReference type="Gene3D" id="1.20.58.1700">
    <property type="match status" value="1"/>
</dbReference>
<evidence type="ECO:0000313" key="3">
    <source>
        <dbReference type="EMBL" id="MBB5225050.1"/>
    </source>
</evidence>
<dbReference type="InterPro" id="IPR023631">
    <property type="entry name" value="Amidase_dom"/>
</dbReference>
<proteinExistence type="predicted"/>
<dbReference type="InterPro" id="IPR036928">
    <property type="entry name" value="AS_sf"/>
</dbReference>
<dbReference type="Gene3D" id="3.10.490.10">
    <property type="entry name" value="Gamma-glutamyl cyclotransferase-like"/>
    <property type="match status" value="1"/>
</dbReference>
<name>A0A7W8LL69_9SPIR</name>
<organism evidence="3 4">
    <name type="scientific">Treponema ruminis</name>
    <dbReference type="NCBI Taxonomy" id="744515"/>
    <lineage>
        <taxon>Bacteria</taxon>
        <taxon>Pseudomonadati</taxon>
        <taxon>Spirochaetota</taxon>
        <taxon>Spirochaetia</taxon>
        <taxon>Spirochaetales</taxon>
        <taxon>Treponemataceae</taxon>
        <taxon>Treponema</taxon>
    </lineage>
</organism>
<keyword evidence="4" id="KW-1185">Reference proteome</keyword>
<evidence type="ECO:0000259" key="2">
    <source>
        <dbReference type="Pfam" id="PF21986"/>
    </source>
</evidence>
<dbReference type="NCBIfam" id="NF006043">
    <property type="entry name" value="PRK08186.1"/>
    <property type="match status" value="1"/>
</dbReference>
<dbReference type="InterPro" id="IPR000120">
    <property type="entry name" value="Amidase"/>
</dbReference>
<dbReference type="PANTHER" id="PTHR11895">
    <property type="entry name" value="TRANSAMIDASE"/>
    <property type="match status" value="1"/>
</dbReference>
<dbReference type="GO" id="GO:0004039">
    <property type="term" value="F:allophanate hydrolase activity"/>
    <property type="evidence" value="ECO:0007669"/>
    <property type="project" value="UniProtKB-EC"/>
</dbReference>
<reference evidence="3 4" key="1">
    <citation type="submission" date="2020-08" db="EMBL/GenBank/DDBJ databases">
        <title>Genomic Encyclopedia of Type Strains, Phase IV (KMG-IV): sequencing the most valuable type-strain genomes for metagenomic binning, comparative biology and taxonomic classification.</title>
        <authorList>
            <person name="Goeker M."/>
        </authorList>
    </citation>
    <scope>NUCLEOTIDE SEQUENCE [LARGE SCALE GENOMIC DNA]</scope>
    <source>
        <strain evidence="3 4">DSM 103462</strain>
    </source>
</reference>
<dbReference type="Gene3D" id="3.90.1300.10">
    <property type="entry name" value="Amidase signature (AS) domain"/>
    <property type="match status" value="1"/>
</dbReference>
<dbReference type="Pfam" id="PF01425">
    <property type="entry name" value="Amidase"/>
    <property type="match status" value="1"/>
</dbReference>
<feature type="domain" description="Allophanate hydrolase C-terminal" evidence="2">
    <location>
        <begin position="451"/>
        <end position="561"/>
    </location>
</feature>
<dbReference type="EMBL" id="JACHFQ010000001">
    <property type="protein sequence ID" value="MBB5225050.1"/>
    <property type="molecule type" value="Genomic_DNA"/>
</dbReference>
<evidence type="ECO:0000259" key="1">
    <source>
        <dbReference type="Pfam" id="PF01425"/>
    </source>
</evidence>
<dbReference type="Proteomes" id="UP000518887">
    <property type="component" value="Unassembled WGS sequence"/>
</dbReference>
<dbReference type="RefSeq" id="WP_184656920.1">
    <property type="nucleotide sequence ID" value="NZ_CP031518.1"/>
</dbReference>
<dbReference type="PANTHER" id="PTHR11895:SF169">
    <property type="entry name" value="GLUTAMYL-TRNA(GLN) AMIDOTRANSFERASE"/>
    <property type="match status" value="1"/>
</dbReference>
<comment type="caution">
    <text evidence="3">The sequence shown here is derived from an EMBL/GenBank/DDBJ whole genome shotgun (WGS) entry which is preliminary data.</text>
</comment>
<accession>A0A7W8LL69</accession>
<dbReference type="SUPFAM" id="SSF75304">
    <property type="entry name" value="Amidase signature (AS) enzymes"/>
    <property type="match status" value="1"/>
</dbReference>
<protein>
    <submittedName>
        <fullName evidence="3">Allophanate hydrolase</fullName>
        <ecNumber evidence="3">3.5.1.54</ecNumber>
    </submittedName>
</protein>
<dbReference type="InterPro" id="IPR053844">
    <property type="entry name" value="AH_C"/>
</dbReference>